<dbReference type="Gene3D" id="2.30.40.10">
    <property type="entry name" value="Urease, subunit C, domain 1"/>
    <property type="match status" value="1"/>
</dbReference>
<comment type="catalytic activity">
    <reaction evidence="9">
        <text>5,6-dihydrouracil + H2O = 3-(carbamoylamino)propanoate + H(+)</text>
        <dbReference type="Rhea" id="RHEA:16121"/>
        <dbReference type="ChEBI" id="CHEBI:11892"/>
        <dbReference type="ChEBI" id="CHEBI:15377"/>
        <dbReference type="ChEBI" id="CHEBI:15378"/>
        <dbReference type="ChEBI" id="CHEBI:15901"/>
        <dbReference type="EC" id="3.5.2.2"/>
    </reaction>
</comment>
<evidence type="ECO:0000256" key="4">
    <source>
        <dbReference type="ARBA" id="ARBA00022723"/>
    </source>
</evidence>
<dbReference type="NCBIfam" id="TIGR02033">
    <property type="entry name" value="D-hydantoinase"/>
    <property type="match status" value="1"/>
</dbReference>
<evidence type="ECO:0000256" key="8">
    <source>
        <dbReference type="ARBA" id="ARBA00022840"/>
    </source>
</evidence>
<dbReference type="Gene3D" id="3.20.20.140">
    <property type="entry name" value="Metal-dependent hydrolases"/>
    <property type="match status" value="1"/>
</dbReference>
<evidence type="ECO:0000256" key="10">
    <source>
        <dbReference type="ARBA" id="ARBA00039113"/>
    </source>
</evidence>
<dbReference type="EC" id="3.5.2.2" evidence="10"/>
<evidence type="ECO:0000256" key="9">
    <source>
        <dbReference type="ARBA" id="ARBA00036696"/>
    </source>
</evidence>
<evidence type="ECO:0000259" key="12">
    <source>
        <dbReference type="PROSITE" id="PS50893"/>
    </source>
</evidence>
<dbReference type="GO" id="GO:0004157">
    <property type="term" value="F:dihydropyrimidinase activity"/>
    <property type="evidence" value="ECO:0007669"/>
    <property type="project" value="UniProtKB-EC"/>
</dbReference>
<evidence type="ECO:0000256" key="6">
    <source>
        <dbReference type="ARBA" id="ARBA00022801"/>
    </source>
</evidence>
<evidence type="ECO:0000256" key="11">
    <source>
        <dbReference type="PIRSR" id="PIRSR611778-50"/>
    </source>
</evidence>
<dbReference type="PANTHER" id="PTHR11647">
    <property type="entry name" value="HYDRANTOINASE/DIHYDROPYRIMIDINASE FAMILY MEMBER"/>
    <property type="match status" value="1"/>
</dbReference>
<keyword evidence="6" id="KW-0378">Hydrolase</keyword>
<reference evidence="14" key="1">
    <citation type="submission" date="2016-04" db="UniProtKB">
        <authorList>
            <consortium name="WormBaseParasite"/>
        </authorList>
    </citation>
    <scope>IDENTIFICATION</scope>
</reference>
<keyword evidence="4" id="KW-0479">Metal-binding</keyword>
<comment type="cofactor">
    <cofactor evidence="1">
        <name>Zn(2+)</name>
        <dbReference type="ChEBI" id="CHEBI:29105"/>
    </cofactor>
</comment>
<protein>
    <recommendedName>
        <fullName evidence="10">dihydropyrimidinase</fullName>
        <ecNumber evidence="10">3.5.2.2</ecNumber>
    </recommendedName>
</protein>
<comment type="subunit">
    <text evidence="3">Homotetramer.</text>
</comment>
<dbReference type="InterPro" id="IPR011059">
    <property type="entry name" value="Metal-dep_hydrolase_composite"/>
</dbReference>
<dbReference type="InterPro" id="IPR011778">
    <property type="entry name" value="Hydantoinase/dihydroPyrase"/>
</dbReference>
<dbReference type="GO" id="GO:0005524">
    <property type="term" value="F:ATP binding"/>
    <property type="evidence" value="ECO:0007669"/>
    <property type="project" value="UniProtKB-KW"/>
</dbReference>
<comment type="similarity">
    <text evidence="2">Belongs to the metallo-dependent hydrolases superfamily. Hydantoinase/dihydropyrimidinase family.</text>
</comment>
<dbReference type="GO" id="GO:0005829">
    <property type="term" value="C:cytosol"/>
    <property type="evidence" value="ECO:0007669"/>
    <property type="project" value="TreeGrafter"/>
</dbReference>
<keyword evidence="5" id="KW-0547">Nucleotide-binding</keyword>
<evidence type="ECO:0000256" key="3">
    <source>
        <dbReference type="ARBA" id="ARBA00011881"/>
    </source>
</evidence>
<feature type="domain" description="ABC transporter" evidence="12">
    <location>
        <begin position="496"/>
        <end position="725"/>
    </location>
</feature>
<dbReference type="GO" id="GO:0046872">
    <property type="term" value="F:metal ion binding"/>
    <property type="evidence" value="ECO:0007669"/>
    <property type="project" value="UniProtKB-KW"/>
</dbReference>
<dbReference type="InterPro" id="IPR003593">
    <property type="entry name" value="AAA+_ATPase"/>
</dbReference>
<comment type="PTM">
    <text evidence="11">Carbamylation allows a single lysine to coordinate two divalent metal cations.</text>
</comment>
<feature type="modified residue" description="N6-carboxylysine" evidence="11">
    <location>
        <position position="146"/>
    </location>
</feature>
<dbReference type="FunFam" id="3.20.20.140:FF:000001">
    <property type="entry name" value="Dihydropyrimidinase like 3"/>
    <property type="match status" value="1"/>
</dbReference>
<keyword evidence="8" id="KW-0067">ATP-binding</keyword>
<dbReference type="PROSITE" id="PS00211">
    <property type="entry name" value="ABC_TRANSPORTER_1"/>
    <property type="match status" value="1"/>
</dbReference>
<dbReference type="CDD" id="cd03293">
    <property type="entry name" value="ABC_NrtD_SsuB_transporters"/>
    <property type="match status" value="1"/>
</dbReference>
<dbReference type="InterPro" id="IPR032466">
    <property type="entry name" value="Metal_Hydrolase"/>
</dbReference>
<keyword evidence="7" id="KW-0862">Zinc</keyword>
<dbReference type="Proteomes" id="UP000050640">
    <property type="component" value="Unplaced"/>
</dbReference>
<dbReference type="CDD" id="cd01314">
    <property type="entry name" value="D-HYD"/>
    <property type="match status" value="1"/>
</dbReference>
<dbReference type="Gene3D" id="3.40.50.300">
    <property type="entry name" value="P-loop containing nucleotide triphosphate hydrolases"/>
    <property type="match status" value="1"/>
</dbReference>
<evidence type="ECO:0000256" key="1">
    <source>
        <dbReference type="ARBA" id="ARBA00001947"/>
    </source>
</evidence>
<evidence type="ECO:0000313" key="13">
    <source>
        <dbReference type="Proteomes" id="UP000050640"/>
    </source>
</evidence>
<dbReference type="AlphaFoldDB" id="A0A0R3RHM6"/>
<dbReference type="InterPro" id="IPR003439">
    <property type="entry name" value="ABC_transporter-like_ATP-bd"/>
</dbReference>
<evidence type="ECO:0000256" key="2">
    <source>
        <dbReference type="ARBA" id="ARBA00008829"/>
    </source>
</evidence>
<dbReference type="PANTHER" id="PTHR11647:SF1">
    <property type="entry name" value="COLLAPSIN RESPONSE MEDIATOR PROTEIN"/>
    <property type="match status" value="1"/>
</dbReference>
<dbReference type="InterPro" id="IPR006680">
    <property type="entry name" value="Amidohydro-rel"/>
</dbReference>
<dbReference type="Pfam" id="PF01979">
    <property type="entry name" value="Amidohydro_1"/>
    <property type="match status" value="1"/>
</dbReference>
<dbReference type="GO" id="GO:0016887">
    <property type="term" value="F:ATP hydrolysis activity"/>
    <property type="evidence" value="ECO:0007669"/>
    <property type="project" value="InterPro"/>
</dbReference>
<proteinExistence type="inferred from homology"/>
<dbReference type="GO" id="GO:0006208">
    <property type="term" value="P:pyrimidine nucleobase catabolic process"/>
    <property type="evidence" value="ECO:0007669"/>
    <property type="project" value="UniProtKB-ARBA"/>
</dbReference>
<evidence type="ECO:0000313" key="14">
    <source>
        <dbReference type="WBParaSite" id="EEL_0000095901-mRNA-1"/>
    </source>
</evidence>
<dbReference type="STRING" id="1147741.A0A0R3RHM6"/>
<evidence type="ECO:0000256" key="5">
    <source>
        <dbReference type="ARBA" id="ARBA00022741"/>
    </source>
</evidence>
<dbReference type="SUPFAM" id="SSF51338">
    <property type="entry name" value="Composite domain of metallo-dependent hydrolases"/>
    <property type="match status" value="2"/>
</dbReference>
<name>A0A0R3RHM6_9BILA</name>
<dbReference type="InterPro" id="IPR050378">
    <property type="entry name" value="Metallo-dep_Hydrolases_sf"/>
</dbReference>
<evidence type="ECO:0000256" key="7">
    <source>
        <dbReference type="ARBA" id="ARBA00022833"/>
    </source>
</evidence>
<dbReference type="SUPFAM" id="SSF52540">
    <property type="entry name" value="P-loop containing nucleoside triphosphate hydrolases"/>
    <property type="match status" value="1"/>
</dbReference>
<accession>A0A0R3RHM6</accession>
<dbReference type="SUPFAM" id="SSF51556">
    <property type="entry name" value="Metallo-dependent hydrolases"/>
    <property type="match status" value="1"/>
</dbReference>
<dbReference type="WBParaSite" id="EEL_0000095901-mRNA-1">
    <property type="protein sequence ID" value="EEL_0000095901-mRNA-1"/>
    <property type="gene ID" value="EEL_0000095901"/>
</dbReference>
<dbReference type="PROSITE" id="PS50893">
    <property type="entry name" value="ABC_TRANSPORTER_2"/>
    <property type="match status" value="1"/>
</dbReference>
<keyword evidence="13" id="KW-1185">Reference proteome</keyword>
<dbReference type="SMART" id="SM00382">
    <property type="entry name" value="AAA"/>
    <property type="match status" value="1"/>
</dbReference>
<dbReference type="InterPro" id="IPR017871">
    <property type="entry name" value="ABC_transporter-like_CS"/>
</dbReference>
<dbReference type="Pfam" id="PF00005">
    <property type="entry name" value="ABC_tran"/>
    <property type="match status" value="1"/>
</dbReference>
<sequence length="750" mass="82076">MATKVIKGGTIIAADRTYKADVLIEGDIIAQIGTDLSGDEIIDATGCYLMPGGIDPHTHLEMPFMGTHSSDDFDTGTAAALAGGTTMVVDFVLPGADGLLAALQDWFQKAGKARTDYSFHMAITGWNKQIFDEMPKVVERGINTFKHFMAYKGALMVDDDEMFASFTRCAEIGAMPLVHAENGDVVAHLQQKLLAEGNNGPEAHGYSRPPEVEGEAANRAIMIADQAGVPLYIVHVSCEQAHEAIRRARQKGMRVYGEPLVQHLTLDESEYKNKDWDYAARRVMSPPFRDKSHQDGLWAGLASGSLQVVATDHCAFTTEQKRFGVGDFTKIPNGTGGLEDRMPVLWTRGVRTGRLTPNEFVAVTSTNIARILNIYPRKGAILPGSDADIVIWDPEASKVISAKTQKSAIDYNVFEGIEVTGLPRITLSRGQIAYKDGEVLAPTGSGRFVEREANAPANRALSTWKELTAPRKVERDPKNIPAGAQSMPNATPKNVIDVKDLSLVFQTNDGPVNALSNINLAVNGGEFVSFIGPSGCGKTTLLRVIADLEQPTSGTISVNSMTPSEARQNRAYGYVFQAAALYPWRTIGGNISLPLEVMSVPKAERASRIAKNLELVNLAGFEKKFPWQLSGGMQQRASIARALSFDPDMLLMDEPFGALDEIVRDHLNEELLKLWAKTQKTVIFVTHSIPEAVFLSTKIVVMSPRPGRIHEIIDCNLGTERTLDIRETPEFLEIAHRVREGLRHGHSYDE</sequence>
<organism evidence="13 14">
    <name type="scientific">Elaeophora elaphi</name>
    <dbReference type="NCBI Taxonomy" id="1147741"/>
    <lineage>
        <taxon>Eukaryota</taxon>
        <taxon>Metazoa</taxon>
        <taxon>Ecdysozoa</taxon>
        <taxon>Nematoda</taxon>
        <taxon>Chromadorea</taxon>
        <taxon>Rhabditida</taxon>
        <taxon>Spirurina</taxon>
        <taxon>Spiruromorpha</taxon>
        <taxon>Filarioidea</taxon>
        <taxon>Onchocercidae</taxon>
        <taxon>Elaeophora</taxon>
    </lineage>
</organism>
<dbReference type="InterPro" id="IPR027417">
    <property type="entry name" value="P-loop_NTPase"/>
</dbReference>